<accession>A0A8T0VUM8</accession>
<sequence>MERATRRDRAGDPGGWNWRSGPHPAGILPRQNQDAGVDPGGVRPRQVPDAVLAPGALLPRQLFQSPPPGPLPPAPLRHEAPYRSSVFTGAGRKAQTPSFSEPAQLPSHQVQKMSREAAATASDTRRAASMTSLHDDDDYYFSSSSMPLYDWSPTLTANNTMQDPMDSSQPLVDMLTQDSEAELEVLTQAPIPDSGSSRGRGGNYNHNEDIQLCWSWMAITFDPRIGSDQPKGTYWNRIAQHYHKNKTFVSDRNVTSLEKRWNGIQRECIRFQECIEKIERLRPSGAPHTEYINLAQKSYDETKGFPYFHCWMEVRHT</sequence>
<keyword evidence="3" id="KW-1185">Reference proteome</keyword>
<feature type="compositionally biased region" description="Polar residues" evidence="1">
    <location>
        <begin position="95"/>
        <end position="112"/>
    </location>
</feature>
<protein>
    <recommendedName>
        <fullName evidence="4">No apical meristem-associated C-terminal domain-containing protein</fullName>
    </recommendedName>
</protein>
<evidence type="ECO:0000313" key="2">
    <source>
        <dbReference type="EMBL" id="KAG2639872.1"/>
    </source>
</evidence>
<organism evidence="2 3">
    <name type="scientific">Panicum virgatum</name>
    <name type="common">Blackwell switchgrass</name>
    <dbReference type="NCBI Taxonomy" id="38727"/>
    <lineage>
        <taxon>Eukaryota</taxon>
        <taxon>Viridiplantae</taxon>
        <taxon>Streptophyta</taxon>
        <taxon>Embryophyta</taxon>
        <taxon>Tracheophyta</taxon>
        <taxon>Spermatophyta</taxon>
        <taxon>Magnoliopsida</taxon>
        <taxon>Liliopsida</taxon>
        <taxon>Poales</taxon>
        <taxon>Poaceae</taxon>
        <taxon>PACMAD clade</taxon>
        <taxon>Panicoideae</taxon>
        <taxon>Panicodae</taxon>
        <taxon>Paniceae</taxon>
        <taxon>Panicinae</taxon>
        <taxon>Panicum</taxon>
        <taxon>Panicum sect. Hiantes</taxon>
    </lineage>
</organism>
<reference evidence="2" key="1">
    <citation type="submission" date="2020-05" db="EMBL/GenBank/DDBJ databases">
        <title>WGS assembly of Panicum virgatum.</title>
        <authorList>
            <person name="Lovell J.T."/>
            <person name="Jenkins J."/>
            <person name="Shu S."/>
            <person name="Juenger T.E."/>
            <person name="Schmutz J."/>
        </authorList>
    </citation>
    <scope>NUCLEOTIDE SEQUENCE</scope>
    <source>
        <strain evidence="2">AP13</strain>
    </source>
</reference>
<evidence type="ECO:0000256" key="1">
    <source>
        <dbReference type="SAM" id="MobiDB-lite"/>
    </source>
</evidence>
<gene>
    <name evidence="2" type="ORF">PVAP13_2KG049200</name>
</gene>
<dbReference type="AlphaFoldDB" id="A0A8T0VUM8"/>
<dbReference type="Proteomes" id="UP000823388">
    <property type="component" value="Chromosome 2K"/>
</dbReference>
<proteinExistence type="predicted"/>
<evidence type="ECO:0008006" key="4">
    <source>
        <dbReference type="Google" id="ProtNLM"/>
    </source>
</evidence>
<comment type="caution">
    <text evidence="2">The sequence shown here is derived from an EMBL/GenBank/DDBJ whole genome shotgun (WGS) entry which is preliminary data.</text>
</comment>
<feature type="compositionally biased region" description="Low complexity" evidence="1">
    <location>
        <begin position="116"/>
        <end position="128"/>
    </location>
</feature>
<dbReference type="EMBL" id="CM029039">
    <property type="protein sequence ID" value="KAG2639872.1"/>
    <property type="molecule type" value="Genomic_DNA"/>
</dbReference>
<dbReference type="PANTHER" id="PTHR45125:SF28">
    <property type="entry name" value="OS02G0603500 PROTEIN"/>
    <property type="match status" value="1"/>
</dbReference>
<dbReference type="PANTHER" id="PTHR45125">
    <property type="entry name" value="F21J9.4-RELATED"/>
    <property type="match status" value="1"/>
</dbReference>
<name>A0A8T0VUM8_PANVG</name>
<evidence type="ECO:0000313" key="3">
    <source>
        <dbReference type="Proteomes" id="UP000823388"/>
    </source>
</evidence>
<feature type="compositionally biased region" description="Basic and acidic residues" evidence="1">
    <location>
        <begin position="1"/>
        <end position="11"/>
    </location>
</feature>
<feature type="compositionally biased region" description="Pro residues" evidence="1">
    <location>
        <begin position="65"/>
        <end position="75"/>
    </location>
</feature>
<feature type="region of interest" description="Disordered" evidence="1">
    <location>
        <begin position="1"/>
        <end position="128"/>
    </location>
</feature>